<name>A0A2T4C3Y4_TRILO</name>
<proteinExistence type="predicted"/>
<organism evidence="1 2">
    <name type="scientific">Trichoderma longibrachiatum ATCC 18648</name>
    <dbReference type="NCBI Taxonomy" id="983965"/>
    <lineage>
        <taxon>Eukaryota</taxon>
        <taxon>Fungi</taxon>
        <taxon>Dikarya</taxon>
        <taxon>Ascomycota</taxon>
        <taxon>Pezizomycotina</taxon>
        <taxon>Sordariomycetes</taxon>
        <taxon>Hypocreomycetidae</taxon>
        <taxon>Hypocreales</taxon>
        <taxon>Hypocreaceae</taxon>
        <taxon>Trichoderma</taxon>
    </lineage>
</organism>
<sequence>MHPSGQRSSRGRIVAAVKTPLSLLIPFCLSVSEQGGNPNLSLSACPFCWQLHDWGAGKRRVAMKDWRTAAPPPTPGRSVIDGC</sequence>
<gene>
    <name evidence="1" type="ORF">M440DRAFT_1249332</name>
</gene>
<evidence type="ECO:0000313" key="1">
    <source>
        <dbReference type="EMBL" id="PTB76277.1"/>
    </source>
</evidence>
<dbReference type="EMBL" id="KZ679132">
    <property type="protein sequence ID" value="PTB76277.1"/>
    <property type="molecule type" value="Genomic_DNA"/>
</dbReference>
<keyword evidence="2" id="KW-1185">Reference proteome</keyword>
<reference evidence="1 2" key="1">
    <citation type="submission" date="2016-07" db="EMBL/GenBank/DDBJ databases">
        <title>Multiple horizontal gene transfer events from other fungi enriched the ability of initially mycotrophic Trichoderma (Ascomycota) to feed on dead plant biomass.</title>
        <authorList>
            <consortium name="DOE Joint Genome Institute"/>
            <person name="Aerts A."/>
            <person name="Atanasova L."/>
            <person name="Chenthamara K."/>
            <person name="Zhang J."/>
            <person name="Grujic M."/>
            <person name="Henrissat B."/>
            <person name="Kuo A."/>
            <person name="Salamov A."/>
            <person name="Lipzen A."/>
            <person name="Labutti K."/>
            <person name="Barry K."/>
            <person name="Miao Y."/>
            <person name="Rahimi M.J."/>
            <person name="Shen Q."/>
            <person name="Grigoriev I.V."/>
            <person name="Kubicek C.P."/>
            <person name="Druzhinina I.S."/>
        </authorList>
    </citation>
    <scope>NUCLEOTIDE SEQUENCE [LARGE SCALE GENOMIC DNA]</scope>
    <source>
        <strain evidence="1 2">ATCC 18648</strain>
    </source>
</reference>
<dbReference type="Proteomes" id="UP000240760">
    <property type="component" value="Unassembled WGS sequence"/>
</dbReference>
<dbReference type="AlphaFoldDB" id="A0A2T4C3Y4"/>
<accession>A0A2T4C3Y4</accession>
<protein>
    <submittedName>
        <fullName evidence="1">Uncharacterized protein</fullName>
    </submittedName>
</protein>
<evidence type="ECO:0000313" key="2">
    <source>
        <dbReference type="Proteomes" id="UP000240760"/>
    </source>
</evidence>